<organism evidence="3 4">
    <name type="scientific">Halocaridina rubra</name>
    <name type="common">Hawaiian red shrimp</name>
    <dbReference type="NCBI Taxonomy" id="373956"/>
    <lineage>
        <taxon>Eukaryota</taxon>
        <taxon>Metazoa</taxon>
        <taxon>Ecdysozoa</taxon>
        <taxon>Arthropoda</taxon>
        <taxon>Crustacea</taxon>
        <taxon>Multicrustacea</taxon>
        <taxon>Malacostraca</taxon>
        <taxon>Eumalacostraca</taxon>
        <taxon>Eucarida</taxon>
        <taxon>Decapoda</taxon>
        <taxon>Pleocyemata</taxon>
        <taxon>Caridea</taxon>
        <taxon>Atyoidea</taxon>
        <taxon>Atyidae</taxon>
        <taxon>Halocaridina</taxon>
    </lineage>
</organism>
<name>A0AAN8WUQ7_HALRR</name>
<feature type="compositionally biased region" description="Basic and acidic residues" evidence="1">
    <location>
        <begin position="581"/>
        <end position="592"/>
    </location>
</feature>
<feature type="compositionally biased region" description="Basic and acidic residues" evidence="1">
    <location>
        <begin position="692"/>
        <end position="704"/>
    </location>
</feature>
<protein>
    <submittedName>
        <fullName evidence="3">Uncharacterized protein</fullName>
    </submittedName>
</protein>
<feature type="region of interest" description="Disordered" evidence="1">
    <location>
        <begin position="667"/>
        <end position="711"/>
    </location>
</feature>
<keyword evidence="2" id="KW-1133">Transmembrane helix</keyword>
<keyword evidence="4" id="KW-1185">Reference proteome</keyword>
<feature type="region of interest" description="Disordered" evidence="1">
    <location>
        <begin position="797"/>
        <end position="819"/>
    </location>
</feature>
<sequence>MTLVKTTQKSSEILTGFLFVISFLSLFAFCQFVSHMRLLYHRLRNTEPDKKRLYELLKEPQVSNEKELGFLEKMRTLPVAGKFIAQYTLNAEKNKNWLEGCASVLHHLHLGKILERRQNSFNEELEGSRKFNSGTQTWRGKFFFGNTIATYLQEKRVSEIINLQFEECPEEREVTLWHYQSKPDNACEANTLKQASKFTLPQYNIQEITMQRQTEACIPNNYTNKDAILRNKLEKLHETASDDGIIREQARCVTASNKNFERDTTRSRLGAHGGYDEDAYRSSQYEFVERNITNKRCELEVSNALNMGSKLEESYEVRKILEEYGKLENKNEELFKVAFGNWLESAVNAPCTILGKGSSTVACGYNGGNPGNNIKTGNSGKSSLNIGNVTVACGYNGGNPGNKIKAGNSGKSSLNIGNVECCLSSSVKRESPIREALLEYFRPIAENKVAICSDEIKNLPVNMENKYNAHYRKQIKLSNDNRNLKEKALLGVMPILDENTESSLASGYGLCVLPEGIPGKSSLKRKSSMTSVVPKYSKSLNKKEKNIMSCRPMDNDKSERCDEEKQILPIQYDSSISSSGEIRRQPLQKTEEVSDEDKEQLSIPSGYVPCVLPEGFFNKNSTDIKNSECCKGSPVKEKRSSGSVMHNFCKRFMEKVKNIMTFRPMDNDKGERCDEEKQNLPIQYDSSISRSGEIRRQPLQKTEEVSDEDKEQLSIPSGYVPCVLPEGFFNKNSTDIKNAECCKGSPVKEKRSSGSVMHNFCKRFMEKVKNIMTSRPMDNDKGERCDEDLPIQYDSSISRSGEIRRQPLQKTEEVSDEDKEQLSIPSGYVPCVLPKGFFNKNSTDIENDECCTGSPVKENRSFKSVMHKFFKSFKQIAKRLIICGSAEE</sequence>
<feature type="transmembrane region" description="Helical" evidence="2">
    <location>
        <begin position="13"/>
        <end position="34"/>
    </location>
</feature>
<dbReference type="Proteomes" id="UP001381693">
    <property type="component" value="Unassembled WGS sequence"/>
</dbReference>
<keyword evidence="2" id="KW-0812">Transmembrane</keyword>
<feature type="compositionally biased region" description="Polar residues" evidence="1">
    <location>
        <begin position="680"/>
        <end position="690"/>
    </location>
</feature>
<gene>
    <name evidence="3" type="ORF">SK128_006560</name>
</gene>
<dbReference type="EMBL" id="JAXCGZ010019048">
    <property type="protein sequence ID" value="KAK7066724.1"/>
    <property type="molecule type" value="Genomic_DNA"/>
</dbReference>
<reference evidence="3 4" key="1">
    <citation type="submission" date="2023-11" db="EMBL/GenBank/DDBJ databases">
        <title>Halocaridina rubra genome assembly.</title>
        <authorList>
            <person name="Smith C."/>
        </authorList>
    </citation>
    <scope>NUCLEOTIDE SEQUENCE [LARGE SCALE GENOMIC DNA]</scope>
    <source>
        <strain evidence="3">EP-1</strain>
        <tissue evidence="3">Whole</tissue>
    </source>
</reference>
<accession>A0AAN8WUQ7</accession>
<feature type="compositionally biased region" description="Basic and acidic residues" evidence="1">
    <location>
        <begin position="801"/>
        <end position="813"/>
    </location>
</feature>
<dbReference type="AlphaFoldDB" id="A0AAN8WUQ7"/>
<evidence type="ECO:0000313" key="3">
    <source>
        <dbReference type="EMBL" id="KAK7066724.1"/>
    </source>
</evidence>
<evidence type="ECO:0000256" key="1">
    <source>
        <dbReference type="SAM" id="MobiDB-lite"/>
    </source>
</evidence>
<proteinExistence type="predicted"/>
<keyword evidence="2" id="KW-0472">Membrane</keyword>
<evidence type="ECO:0000256" key="2">
    <source>
        <dbReference type="SAM" id="Phobius"/>
    </source>
</evidence>
<feature type="compositionally biased region" description="Basic and acidic residues" evidence="1">
    <location>
        <begin position="667"/>
        <end position="678"/>
    </location>
</feature>
<evidence type="ECO:0000313" key="4">
    <source>
        <dbReference type="Proteomes" id="UP001381693"/>
    </source>
</evidence>
<feature type="region of interest" description="Disordered" evidence="1">
    <location>
        <begin position="578"/>
        <end position="599"/>
    </location>
</feature>
<comment type="caution">
    <text evidence="3">The sequence shown here is derived from an EMBL/GenBank/DDBJ whole genome shotgun (WGS) entry which is preliminary data.</text>
</comment>